<dbReference type="VEuPathDB" id="TrichDB:TVAG_456420"/>
<dbReference type="InParanoid" id="A2DBW6"/>
<dbReference type="InterPro" id="IPR036770">
    <property type="entry name" value="Ankyrin_rpt-contain_sf"/>
</dbReference>
<dbReference type="PROSITE" id="PS50954">
    <property type="entry name" value="LEM"/>
    <property type="match status" value="1"/>
</dbReference>
<dbReference type="InterPro" id="IPR003887">
    <property type="entry name" value="LEM_dom"/>
</dbReference>
<accession>A2DBW6</accession>
<reference evidence="2" key="1">
    <citation type="submission" date="2006-10" db="EMBL/GenBank/DDBJ databases">
        <authorList>
            <person name="Amadeo P."/>
            <person name="Zhao Q."/>
            <person name="Wortman J."/>
            <person name="Fraser-Liggett C."/>
            <person name="Carlton J."/>
        </authorList>
    </citation>
    <scope>NUCLEOTIDE SEQUENCE</scope>
    <source>
        <strain evidence="2">G3</strain>
    </source>
</reference>
<dbReference type="KEGG" id="tva:5467545"/>
<sequence length="299" mass="35070">MLHDLDITEELLKHGISPNIPITTDTQKLYPLELVLQNNLTDFVYLLLSFGANPHLIAQNYQEKLKDYCVTEKQAKSDHKSEIQEISQEIHPIDENSPLLFEEMMDSQGVSPAEIMSTIDRIREFYYEVSKILPKFSKIYSEIYNEYKPIIEKQAKIYDDSKGIQVNEDGIKHLAENTEKEWKENRLKLIEYYELLDEVNEYSFPVFANFVNFHELSEDYLYNCINDLTEMYNSAVPAVTMPELLDRISIPHKAQEVLQRTLKPKLDIVLQTVEKCQELKDNSDIFGDLIIWRFLSDKF</sequence>
<dbReference type="EMBL" id="DS113186">
    <property type="protein sequence ID" value="EAY22007.1"/>
    <property type="molecule type" value="Genomic_DNA"/>
</dbReference>
<dbReference type="VEuPathDB" id="TrichDB:TVAGG3_0264410"/>
<dbReference type="SMR" id="A2DBW6"/>
<dbReference type="Gene3D" id="1.25.40.20">
    <property type="entry name" value="Ankyrin repeat-containing domain"/>
    <property type="match status" value="1"/>
</dbReference>
<name>A2DBW6_TRIV3</name>
<protein>
    <recommendedName>
        <fullName evidence="1">LEM domain-containing protein</fullName>
    </recommendedName>
</protein>
<dbReference type="SUPFAM" id="SSF48403">
    <property type="entry name" value="Ankyrin repeat"/>
    <property type="match status" value="1"/>
</dbReference>
<evidence type="ECO:0000313" key="2">
    <source>
        <dbReference type="EMBL" id="EAY22007.1"/>
    </source>
</evidence>
<evidence type="ECO:0000313" key="3">
    <source>
        <dbReference type="Proteomes" id="UP000001542"/>
    </source>
</evidence>
<gene>
    <name evidence="2" type="ORF">TVAG_456420</name>
</gene>
<dbReference type="RefSeq" id="XP_001582993.1">
    <property type="nucleotide sequence ID" value="XM_001582943.1"/>
</dbReference>
<reference evidence="2" key="2">
    <citation type="journal article" date="2007" name="Science">
        <title>Draft genome sequence of the sexually transmitted pathogen Trichomonas vaginalis.</title>
        <authorList>
            <person name="Carlton J.M."/>
            <person name="Hirt R.P."/>
            <person name="Silva J.C."/>
            <person name="Delcher A.L."/>
            <person name="Schatz M."/>
            <person name="Zhao Q."/>
            <person name="Wortman J.R."/>
            <person name="Bidwell S.L."/>
            <person name="Alsmark U.C.M."/>
            <person name="Besteiro S."/>
            <person name="Sicheritz-Ponten T."/>
            <person name="Noel C.J."/>
            <person name="Dacks J.B."/>
            <person name="Foster P.G."/>
            <person name="Simillion C."/>
            <person name="Van de Peer Y."/>
            <person name="Miranda-Saavedra D."/>
            <person name="Barton G.J."/>
            <person name="Westrop G.D."/>
            <person name="Mueller S."/>
            <person name="Dessi D."/>
            <person name="Fiori P.L."/>
            <person name="Ren Q."/>
            <person name="Paulsen I."/>
            <person name="Zhang H."/>
            <person name="Bastida-Corcuera F.D."/>
            <person name="Simoes-Barbosa A."/>
            <person name="Brown M.T."/>
            <person name="Hayes R.D."/>
            <person name="Mukherjee M."/>
            <person name="Okumura C.Y."/>
            <person name="Schneider R."/>
            <person name="Smith A.J."/>
            <person name="Vanacova S."/>
            <person name="Villalvazo M."/>
            <person name="Haas B.J."/>
            <person name="Pertea M."/>
            <person name="Feldblyum T.V."/>
            <person name="Utterback T.R."/>
            <person name="Shu C.L."/>
            <person name="Osoegawa K."/>
            <person name="de Jong P.J."/>
            <person name="Hrdy I."/>
            <person name="Horvathova L."/>
            <person name="Zubacova Z."/>
            <person name="Dolezal P."/>
            <person name="Malik S.B."/>
            <person name="Logsdon J.M. Jr."/>
            <person name="Henze K."/>
            <person name="Gupta A."/>
            <person name="Wang C.C."/>
            <person name="Dunne R.L."/>
            <person name="Upcroft J.A."/>
            <person name="Upcroft P."/>
            <person name="White O."/>
            <person name="Salzberg S.L."/>
            <person name="Tang P."/>
            <person name="Chiu C.-H."/>
            <person name="Lee Y.-S."/>
            <person name="Embley T.M."/>
            <person name="Coombs G.H."/>
            <person name="Mottram J.C."/>
            <person name="Tachezy J."/>
            <person name="Fraser-Liggett C.M."/>
            <person name="Johnson P.J."/>
        </authorList>
    </citation>
    <scope>NUCLEOTIDE SEQUENCE [LARGE SCALE GENOMIC DNA]</scope>
    <source>
        <strain evidence="2">G3</strain>
    </source>
</reference>
<evidence type="ECO:0000259" key="1">
    <source>
        <dbReference type="PROSITE" id="PS50954"/>
    </source>
</evidence>
<feature type="domain" description="LEM" evidence="1">
    <location>
        <begin position="1"/>
        <end position="41"/>
    </location>
</feature>
<organism evidence="2 3">
    <name type="scientific">Trichomonas vaginalis (strain ATCC PRA-98 / G3)</name>
    <dbReference type="NCBI Taxonomy" id="412133"/>
    <lineage>
        <taxon>Eukaryota</taxon>
        <taxon>Metamonada</taxon>
        <taxon>Parabasalia</taxon>
        <taxon>Trichomonadida</taxon>
        <taxon>Trichomonadidae</taxon>
        <taxon>Trichomonas</taxon>
    </lineage>
</organism>
<keyword evidence="3" id="KW-1185">Reference proteome</keyword>
<dbReference type="AlphaFoldDB" id="A2DBW6"/>
<proteinExistence type="predicted"/>
<dbReference type="Proteomes" id="UP000001542">
    <property type="component" value="Unassembled WGS sequence"/>
</dbReference>